<protein>
    <submittedName>
        <fullName evidence="5">DNA-binding transcriptional repressor ArsR</fullName>
    </submittedName>
</protein>
<dbReference type="GO" id="GO:0003700">
    <property type="term" value="F:DNA-binding transcription factor activity"/>
    <property type="evidence" value="ECO:0007669"/>
    <property type="project" value="InterPro"/>
</dbReference>
<dbReference type="InterPro" id="IPR051011">
    <property type="entry name" value="Metal_resp_trans_reg"/>
</dbReference>
<dbReference type="PROSITE" id="PS50987">
    <property type="entry name" value="HTH_ARSR_2"/>
    <property type="match status" value="1"/>
</dbReference>
<dbReference type="SUPFAM" id="SSF46785">
    <property type="entry name" value="Winged helix' DNA-binding domain"/>
    <property type="match status" value="1"/>
</dbReference>
<name>A0A150IW08_9EURY</name>
<evidence type="ECO:0000313" key="5">
    <source>
        <dbReference type="EMBL" id="KYC49140.1"/>
    </source>
</evidence>
<dbReference type="Proteomes" id="UP000075398">
    <property type="component" value="Unassembled WGS sequence"/>
</dbReference>
<dbReference type="InterPro" id="IPR001845">
    <property type="entry name" value="HTH_ArsR_DNA-bd_dom"/>
</dbReference>
<comment type="caution">
    <text evidence="5">The sequence shown here is derived from an EMBL/GenBank/DDBJ whole genome shotgun (WGS) entry which is preliminary data.</text>
</comment>
<accession>A0A150IW08</accession>
<evidence type="ECO:0000256" key="3">
    <source>
        <dbReference type="ARBA" id="ARBA00023163"/>
    </source>
</evidence>
<dbReference type="InterPro" id="IPR011991">
    <property type="entry name" value="ArsR-like_HTH"/>
</dbReference>
<sequence>MSTDEKRNISLLKAMGESTRYKILSVLVSGERCACEIPGLIKRSQPNTSMHLAKLQDWGIIQSRRDGKRILYTIKDSRVKKILEIVNKED</sequence>
<keyword evidence="1" id="KW-0805">Transcription regulation</keyword>
<dbReference type="PANTHER" id="PTHR43132:SF2">
    <property type="entry name" value="ARSENICAL RESISTANCE OPERON REPRESSOR ARSR-RELATED"/>
    <property type="match status" value="1"/>
</dbReference>
<dbReference type="GO" id="GO:0003677">
    <property type="term" value="F:DNA binding"/>
    <property type="evidence" value="ECO:0007669"/>
    <property type="project" value="UniProtKB-KW"/>
</dbReference>
<evidence type="ECO:0000256" key="1">
    <source>
        <dbReference type="ARBA" id="ARBA00023015"/>
    </source>
</evidence>
<evidence type="ECO:0000259" key="4">
    <source>
        <dbReference type="PROSITE" id="PS50987"/>
    </source>
</evidence>
<feature type="domain" description="HTH arsR-type" evidence="4">
    <location>
        <begin position="1"/>
        <end position="90"/>
    </location>
</feature>
<dbReference type="Pfam" id="PF01022">
    <property type="entry name" value="HTH_5"/>
    <property type="match status" value="1"/>
</dbReference>
<dbReference type="InterPro" id="IPR036390">
    <property type="entry name" value="WH_DNA-bd_sf"/>
</dbReference>
<evidence type="ECO:0000313" key="6">
    <source>
        <dbReference type="Proteomes" id="UP000075398"/>
    </source>
</evidence>
<gene>
    <name evidence="5" type="ORF">AMQ22_01711</name>
</gene>
<dbReference type="SMART" id="SM00418">
    <property type="entry name" value="HTH_ARSR"/>
    <property type="match status" value="1"/>
</dbReference>
<reference evidence="5 6" key="1">
    <citation type="journal article" date="2016" name="ISME J.">
        <title>Chasing the elusive Euryarchaeota class WSA2: genomes reveal a uniquely fastidious methyl-reducing methanogen.</title>
        <authorList>
            <person name="Nobu M.K."/>
            <person name="Narihiro T."/>
            <person name="Kuroda K."/>
            <person name="Mei R."/>
            <person name="Liu W.T."/>
        </authorList>
    </citation>
    <scope>NUCLEOTIDE SEQUENCE [LARGE SCALE GENOMIC DNA]</scope>
    <source>
        <strain evidence="5">U1lsi0528_Bin055</strain>
    </source>
</reference>
<keyword evidence="3" id="KW-0804">Transcription</keyword>
<dbReference type="CDD" id="cd00090">
    <property type="entry name" value="HTH_ARSR"/>
    <property type="match status" value="1"/>
</dbReference>
<evidence type="ECO:0000256" key="2">
    <source>
        <dbReference type="ARBA" id="ARBA00023125"/>
    </source>
</evidence>
<dbReference type="EMBL" id="LNGC01000106">
    <property type="protein sequence ID" value="KYC49140.1"/>
    <property type="molecule type" value="Genomic_DNA"/>
</dbReference>
<keyword evidence="2 5" id="KW-0238">DNA-binding</keyword>
<proteinExistence type="predicted"/>
<dbReference type="PANTHER" id="PTHR43132">
    <property type="entry name" value="ARSENICAL RESISTANCE OPERON REPRESSOR ARSR-RELATED"/>
    <property type="match status" value="1"/>
</dbReference>
<dbReference type="InterPro" id="IPR036388">
    <property type="entry name" value="WH-like_DNA-bd_sf"/>
</dbReference>
<organism evidence="5 6">
    <name type="scientific">Candidatus Methanofastidiosum methylothiophilum</name>
    <dbReference type="NCBI Taxonomy" id="1705564"/>
    <lineage>
        <taxon>Archaea</taxon>
        <taxon>Methanobacteriati</taxon>
        <taxon>Methanobacteriota</taxon>
        <taxon>Stenosarchaea group</taxon>
        <taxon>Candidatus Methanofastidiosia</taxon>
        <taxon>Candidatus Methanofastidiosales</taxon>
        <taxon>Candidatus Methanofastidiosaceae</taxon>
        <taxon>Candidatus Methanofastidiosum</taxon>
    </lineage>
</organism>
<dbReference type="NCBIfam" id="NF033788">
    <property type="entry name" value="HTH_metalloreg"/>
    <property type="match status" value="1"/>
</dbReference>
<dbReference type="Gene3D" id="1.10.10.10">
    <property type="entry name" value="Winged helix-like DNA-binding domain superfamily/Winged helix DNA-binding domain"/>
    <property type="match status" value="1"/>
</dbReference>
<dbReference type="AlphaFoldDB" id="A0A150IW08"/>
<dbReference type="PRINTS" id="PR00778">
    <property type="entry name" value="HTHARSR"/>
</dbReference>